<sequence>MIFEDGGNGLMATTILTPAENRFLQLSQPALQLTELTRVMPLLRDHPTIKDSSDFLSRSTRQLLLDQRVNWLVQGSDVWKLLARLPYAINASDRRADWHHCALCHKPVRYEYHVVLRTDGHEILVGSECVKKFMSDEMQYLMTITTEDNFHAVAQYDDLTAQYPQVPEILWDQQALPHLPQQHRRRQHWVKNGTKTTVTGYLKHRQQTLPETQLSPYLAEYTQLQAVDRQMAERQQVQQQHAVQQQAQLAEKEAAAAWQAADQAQLTAEQQLRASTSYQTYLQAVAALMVQHLPLPQFKQRLRGITMPPALGQLVNSYQLGVMATEFARAGQITATRLQIVPRYLVADLNRFSRQLAAQRQRDWDDDVFNAALGFELTADQRRQRLTQLRDCWEGRQLSDACYATLLRLRESWQQSPVIPATWPEKLRQAFQVRLAEQPATGWVPAKKNHVTPSQLRQLITSQADFATVVAQYHRLYALPTATEAVTLSALHRYYLVKADQRAGRAKATAKLVTELLKETVDD</sequence>
<name>M5AC05_LEVBR</name>
<gene>
    <name evidence="1" type="ORF">LVISKB_0295</name>
</gene>
<proteinExistence type="predicted"/>
<dbReference type="EMBL" id="AP012167">
    <property type="protein sequence ID" value="BAN05930.1"/>
    <property type="molecule type" value="Genomic_DNA"/>
</dbReference>
<dbReference type="PATRIC" id="fig|1001583.3.peg.288"/>
<evidence type="ECO:0000313" key="2">
    <source>
        <dbReference type="Proteomes" id="UP000012042"/>
    </source>
</evidence>
<protein>
    <submittedName>
        <fullName evidence="1">Uncharacterized protein</fullName>
    </submittedName>
</protein>
<dbReference type="KEGG" id="lbk:LVISKB_0295"/>
<dbReference type="HOGENOM" id="CLU_539447_0_0_9"/>
<dbReference type="AlphaFoldDB" id="M5AC05"/>
<reference evidence="1 2" key="1">
    <citation type="journal article" date="2013" name="PLoS ONE">
        <title>Genomic Analysis by Deep Sequencing of the Probiotic Lactobacillus brevis KB290 Harboring Nine Plasmids Reveals Genomic Stability.</title>
        <authorList>
            <person name="Fukao M."/>
            <person name="Oshima K."/>
            <person name="Morita H."/>
            <person name="Toh H."/>
            <person name="Suda W."/>
            <person name="Kim S.W."/>
            <person name="Suzuki S."/>
            <person name="Yakabe T."/>
            <person name="Hattori M."/>
            <person name="Yajima N."/>
        </authorList>
    </citation>
    <scope>NUCLEOTIDE SEQUENCE [LARGE SCALE GENOMIC DNA]</scope>
    <source>
        <strain evidence="1 2">KB290</strain>
    </source>
</reference>
<accession>M5AC05</accession>
<organism evidence="1 2">
    <name type="scientific">Levilactobacillus brevis KB290</name>
    <dbReference type="NCBI Taxonomy" id="1001583"/>
    <lineage>
        <taxon>Bacteria</taxon>
        <taxon>Bacillati</taxon>
        <taxon>Bacillota</taxon>
        <taxon>Bacilli</taxon>
        <taxon>Lactobacillales</taxon>
        <taxon>Lactobacillaceae</taxon>
        <taxon>Levilactobacillus</taxon>
    </lineage>
</organism>
<dbReference type="Proteomes" id="UP000012042">
    <property type="component" value="Chromosome"/>
</dbReference>
<evidence type="ECO:0000313" key="1">
    <source>
        <dbReference type="EMBL" id="BAN05930.1"/>
    </source>
</evidence>